<evidence type="ECO:0000313" key="3">
    <source>
        <dbReference type="Proteomes" id="UP000198900"/>
    </source>
</evidence>
<dbReference type="AlphaFoldDB" id="A0A7Z7FN68"/>
<organism evidence="2 3">
    <name type="scientific">Paraburkholderia steynii</name>
    <dbReference type="NCBI Taxonomy" id="1245441"/>
    <lineage>
        <taxon>Bacteria</taxon>
        <taxon>Pseudomonadati</taxon>
        <taxon>Pseudomonadota</taxon>
        <taxon>Betaproteobacteria</taxon>
        <taxon>Burkholderiales</taxon>
        <taxon>Burkholderiaceae</taxon>
        <taxon>Paraburkholderia</taxon>
    </lineage>
</organism>
<protein>
    <submittedName>
        <fullName evidence="2">Uncharacterized protein</fullName>
    </submittedName>
</protein>
<dbReference type="RefSeq" id="WP_091790095.1">
    <property type="nucleotide sequence ID" value="NZ_FNDI01000045.1"/>
</dbReference>
<keyword evidence="3" id="KW-1185">Reference proteome</keyword>
<evidence type="ECO:0000313" key="2">
    <source>
        <dbReference type="EMBL" id="SDJ36387.1"/>
    </source>
</evidence>
<dbReference type="EMBL" id="FNDI01000045">
    <property type="protein sequence ID" value="SDJ36387.1"/>
    <property type="molecule type" value="Genomic_DNA"/>
</dbReference>
<keyword evidence="1" id="KW-0175">Coiled coil</keyword>
<dbReference type="Gene3D" id="3.40.960.10">
    <property type="entry name" value="VSR Endonuclease"/>
    <property type="match status" value="1"/>
</dbReference>
<sequence>MADDSLRNLLQSLRQQVLRKGADTLGSHQLNAHWSIAYACAADPQSWEIYRVPGLHNMPATEFYVKHPDEIQEAIRPHAAWELLRTHALPKLELDARMTEADRKRYSYSGNVQYHDETSRVWMSVDVPGVRWFDGRDRIRESLLETKDALRAKVAGMQQKYREAASKEPTAKRLQTAAAYEKYVKDEFPARLRKFDEEKAAARDWLSRLDATPDLSKTIFAIVRQAENEVRRSMGIPLIGEAWVSETELLYRVRRLLPGQEVIAHGQPRWLGRQHLDIWIPSLNVALEYHGVQHFRAIDYFGGDAAFAKGQERDRRKRELCKQNEVRLIEIAYDRNVDDITLSNLINRT</sequence>
<gene>
    <name evidence="2" type="ORF">SAMN04487926_14527</name>
</gene>
<accession>A0A7Z7FN68</accession>
<dbReference type="Proteomes" id="UP000198900">
    <property type="component" value="Unassembled WGS sequence"/>
</dbReference>
<evidence type="ECO:0000256" key="1">
    <source>
        <dbReference type="SAM" id="Coils"/>
    </source>
</evidence>
<feature type="coiled-coil region" evidence="1">
    <location>
        <begin position="140"/>
        <end position="167"/>
    </location>
</feature>
<reference evidence="2" key="1">
    <citation type="submission" date="2016-10" db="EMBL/GenBank/DDBJ databases">
        <authorList>
            <person name="Varghese N."/>
            <person name="Submissions S."/>
        </authorList>
    </citation>
    <scope>NUCLEOTIDE SEQUENCE [LARGE SCALE GENOMIC DNA]</scope>
    <source>
        <strain evidence="2">YR281</strain>
    </source>
</reference>
<comment type="caution">
    <text evidence="2">The sequence shown here is derived from an EMBL/GenBank/DDBJ whole genome shotgun (WGS) entry which is preliminary data.</text>
</comment>
<name>A0A7Z7FN68_9BURK</name>
<proteinExistence type="predicted"/>